<gene>
    <name evidence="1" type="ORF">SPELUC_LOCUS1046</name>
</gene>
<comment type="caution">
    <text evidence="1">The sequence shown here is derived from an EMBL/GenBank/DDBJ whole genome shotgun (WGS) entry which is preliminary data.</text>
</comment>
<organism evidence="1 2">
    <name type="scientific">Cetraspora pellucida</name>
    <dbReference type="NCBI Taxonomy" id="1433469"/>
    <lineage>
        <taxon>Eukaryota</taxon>
        <taxon>Fungi</taxon>
        <taxon>Fungi incertae sedis</taxon>
        <taxon>Mucoromycota</taxon>
        <taxon>Glomeromycotina</taxon>
        <taxon>Glomeromycetes</taxon>
        <taxon>Diversisporales</taxon>
        <taxon>Gigasporaceae</taxon>
        <taxon>Cetraspora</taxon>
    </lineage>
</organism>
<evidence type="ECO:0000313" key="1">
    <source>
        <dbReference type="EMBL" id="CAG8456221.1"/>
    </source>
</evidence>
<protein>
    <submittedName>
        <fullName evidence="1">914_t:CDS:1</fullName>
    </submittedName>
</protein>
<dbReference type="Proteomes" id="UP000789366">
    <property type="component" value="Unassembled WGS sequence"/>
</dbReference>
<keyword evidence="2" id="KW-1185">Reference proteome</keyword>
<evidence type="ECO:0000313" key="2">
    <source>
        <dbReference type="Proteomes" id="UP000789366"/>
    </source>
</evidence>
<proteinExistence type="predicted"/>
<dbReference type="EMBL" id="CAJVPW010000492">
    <property type="protein sequence ID" value="CAG8456221.1"/>
    <property type="molecule type" value="Genomic_DNA"/>
</dbReference>
<name>A0ACA9K6N1_9GLOM</name>
<accession>A0ACA9K6N1</accession>
<sequence length="84" mass="9788">MSAVHSHALHQLLNEVRKYPKDDILAVRTDCLLLKKAPVRTNVGSQIDGEILAHGFKILERREKSVLVERQYYKEDGRLETKRY</sequence>
<reference evidence="1" key="1">
    <citation type="submission" date="2021-06" db="EMBL/GenBank/DDBJ databases">
        <authorList>
            <person name="Kallberg Y."/>
            <person name="Tangrot J."/>
            <person name="Rosling A."/>
        </authorList>
    </citation>
    <scope>NUCLEOTIDE SEQUENCE</scope>
    <source>
        <strain evidence="1">28 12/20/2015</strain>
    </source>
</reference>